<proteinExistence type="predicted"/>
<protein>
    <submittedName>
        <fullName evidence="2">Uncharacterized protein</fullName>
    </submittedName>
</protein>
<organism evidence="2 3">
    <name type="scientific">Cucurbita argyrosperma subsp. sororia</name>
    <dbReference type="NCBI Taxonomy" id="37648"/>
    <lineage>
        <taxon>Eukaryota</taxon>
        <taxon>Viridiplantae</taxon>
        <taxon>Streptophyta</taxon>
        <taxon>Embryophyta</taxon>
        <taxon>Tracheophyta</taxon>
        <taxon>Spermatophyta</taxon>
        <taxon>Magnoliopsida</taxon>
        <taxon>eudicotyledons</taxon>
        <taxon>Gunneridae</taxon>
        <taxon>Pentapetalae</taxon>
        <taxon>rosids</taxon>
        <taxon>fabids</taxon>
        <taxon>Cucurbitales</taxon>
        <taxon>Cucurbitaceae</taxon>
        <taxon>Cucurbiteae</taxon>
        <taxon>Cucurbita</taxon>
    </lineage>
</organism>
<feature type="region of interest" description="Disordered" evidence="1">
    <location>
        <begin position="1"/>
        <end position="44"/>
    </location>
</feature>
<accession>A0AAV6MNB9</accession>
<evidence type="ECO:0000256" key="1">
    <source>
        <dbReference type="SAM" id="MobiDB-lite"/>
    </source>
</evidence>
<feature type="compositionally biased region" description="Basic and acidic residues" evidence="1">
    <location>
        <begin position="32"/>
        <end position="44"/>
    </location>
</feature>
<keyword evidence="3" id="KW-1185">Reference proteome</keyword>
<dbReference type="AlphaFoldDB" id="A0AAV6MNB9"/>
<feature type="non-terminal residue" evidence="2">
    <location>
        <position position="1"/>
    </location>
</feature>
<evidence type="ECO:0000313" key="2">
    <source>
        <dbReference type="EMBL" id="KAG6583580.1"/>
    </source>
</evidence>
<dbReference type="Proteomes" id="UP000685013">
    <property type="component" value="Chromosome 13"/>
</dbReference>
<evidence type="ECO:0000313" key="3">
    <source>
        <dbReference type="Proteomes" id="UP000685013"/>
    </source>
</evidence>
<gene>
    <name evidence="2" type="ORF">SDJN03_19512</name>
</gene>
<reference evidence="2 3" key="1">
    <citation type="journal article" date="2021" name="Hortic Res">
        <title>The domestication of Cucurbita argyrosperma as revealed by the genome of its wild relative.</title>
        <authorList>
            <person name="Barrera-Redondo J."/>
            <person name="Sanchez-de la Vega G."/>
            <person name="Aguirre-Liguori J.A."/>
            <person name="Castellanos-Morales G."/>
            <person name="Gutierrez-Guerrero Y.T."/>
            <person name="Aguirre-Dugua X."/>
            <person name="Aguirre-Planter E."/>
            <person name="Tenaillon M.I."/>
            <person name="Lira-Saade R."/>
            <person name="Eguiarte L.E."/>
        </authorList>
    </citation>
    <scope>NUCLEOTIDE SEQUENCE [LARGE SCALE GENOMIC DNA]</scope>
    <source>
        <strain evidence="2">JBR-2021</strain>
    </source>
</reference>
<sequence length="104" mass="11806">MLDNGTQIRNRAKQGQGRGGRRRAKTNPTFEVPKREAPQEWEPKRAAPMIGNVASLVMEALQTLDIKYLKKLQKYRRIRGLESETSTIPAVAEEKTTMRLGKGR</sequence>
<dbReference type="EMBL" id="JAGKQH010000013">
    <property type="protein sequence ID" value="KAG6583580.1"/>
    <property type="molecule type" value="Genomic_DNA"/>
</dbReference>
<name>A0AAV6MNB9_9ROSI</name>
<comment type="caution">
    <text evidence="2">The sequence shown here is derived from an EMBL/GenBank/DDBJ whole genome shotgun (WGS) entry which is preliminary data.</text>
</comment>